<dbReference type="Pfam" id="PF01624">
    <property type="entry name" value="MutS_I"/>
    <property type="match status" value="1"/>
</dbReference>
<dbReference type="SUPFAM" id="SSF55271">
    <property type="entry name" value="DNA repair protein MutS, domain I"/>
    <property type="match status" value="1"/>
</dbReference>
<dbReference type="CDD" id="cd03286">
    <property type="entry name" value="ABC_MSH6_euk"/>
    <property type="match status" value="1"/>
</dbReference>
<dbReference type="CDD" id="cd00171">
    <property type="entry name" value="Sec7"/>
    <property type="match status" value="1"/>
</dbReference>
<dbReference type="GO" id="GO:0030983">
    <property type="term" value="F:mismatched DNA binding"/>
    <property type="evidence" value="ECO:0007669"/>
    <property type="project" value="InterPro"/>
</dbReference>
<dbReference type="Gene3D" id="1.10.1000.11">
    <property type="entry name" value="Arf Nucleotide-binding Site Opener,domain 2"/>
    <property type="match status" value="1"/>
</dbReference>
<dbReference type="PROSITE" id="PS50190">
    <property type="entry name" value="SEC7"/>
    <property type="match status" value="1"/>
</dbReference>
<dbReference type="SUPFAM" id="SSF48425">
    <property type="entry name" value="Sec7 domain"/>
    <property type="match status" value="1"/>
</dbReference>
<dbReference type="InterPro" id="IPR056604">
    <property type="entry name" value="GBF1-like_TPR"/>
</dbReference>
<dbReference type="InterPro" id="IPR007695">
    <property type="entry name" value="DNA_mismatch_repair_MutS-lik_N"/>
</dbReference>
<dbReference type="FunFam" id="1.10.1000.11:FF:000002">
    <property type="entry name" value="Cytohesin 1"/>
    <property type="match status" value="1"/>
</dbReference>
<keyword evidence="11" id="KW-1185">Reference proteome</keyword>
<feature type="domain" description="SEC7" evidence="9">
    <location>
        <begin position="1635"/>
        <end position="1820"/>
    </location>
</feature>
<dbReference type="SMART" id="SM00534">
    <property type="entry name" value="MUTSac"/>
    <property type="match status" value="1"/>
</dbReference>
<dbReference type="SUPFAM" id="SSF52540">
    <property type="entry name" value="P-loop containing nucleoside triphosphate hydrolases"/>
    <property type="match status" value="1"/>
</dbReference>
<comment type="similarity">
    <text evidence="3">Belongs to the DNA mismatch repair MutS family.</text>
</comment>
<keyword evidence="6" id="KW-0067">ATP-binding</keyword>
<dbReference type="InterPro" id="IPR032691">
    <property type="entry name" value="Mon2/Sec7/BIG1-like_HUS"/>
</dbReference>
<dbReference type="Pfam" id="PF05188">
    <property type="entry name" value="MutS_II"/>
    <property type="match status" value="1"/>
</dbReference>
<dbReference type="Gene3D" id="1.10.1420.10">
    <property type="match status" value="1"/>
</dbReference>
<dbReference type="Pfam" id="PF23325">
    <property type="entry name" value="TPR_28"/>
    <property type="match status" value="1"/>
</dbReference>
<dbReference type="GO" id="GO:0005524">
    <property type="term" value="F:ATP binding"/>
    <property type="evidence" value="ECO:0007669"/>
    <property type="project" value="UniProtKB-KW"/>
</dbReference>
<dbReference type="InterPro" id="IPR000432">
    <property type="entry name" value="DNA_mismatch_repair_MutS_C"/>
</dbReference>
<dbReference type="InterPro" id="IPR016151">
    <property type="entry name" value="DNA_mismatch_repair_MutS_N"/>
</dbReference>
<dbReference type="PANTHER" id="PTHR11361:SF148">
    <property type="entry name" value="DNA MISMATCH REPAIR PROTEIN MSH6"/>
    <property type="match status" value="1"/>
</dbReference>
<dbReference type="Pfam" id="PF01369">
    <property type="entry name" value="Sec7"/>
    <property type="match status" value="1"/>
</dbReference>
<dbReference type="Pfam" id="PF05192">
    <property type="entry name" value="MutS_III"/>
    <property type="match status" value="1"/>
</dbReference>
<name>A0AAP0MDJ0_9ROSI</name>
<dbReference type="InterPro" id="IPR023394">
    <property type="entry name" value="Sec7_C_sf"/>
</dbReference>
<dbReference type="InterPro" id="IPR036187">
    <property type="entry name" value="DNA_mismatch_repair_MutS_sf"/>
</dbReference>
<evidence type="ECO:0000313" key="11">
    <source>
        <dbReference type="Proteomes" id="UP001428341"/>
    </source>
</evidence>
<dbReference type="InterPro" id="IPR027417">
    <property type="entry name" value="P-loop_NTPase"/>
</dbReference>
<dbReference type="Gene3D" id="1.10.220.20">
    <property type="match status" value="1"/>
</dbReference>
<evidence type="ECO:0000259" key="9">
    <source>
        <dbReference type="PROSITE" id="PS50190"/>
    </source>
</evidence>
<evidence type="ECO:0000256" key="6">
    <source>
        <dbReference type="ARBA" id="ARBA00022840"/>
    </source>
</evidence>
<dbReference type="EMBL" id="JBCGBO010000004">
    <property type="protein sequence ID" value="KAK9208439.1"/>
    <property type="molecule type" value="Genomic_DNA"/>
</dbReference>
<evidence type="ECO:0000256" key="8">
    <source>
        <dbReference type="SAM" id="MobiDB-lite"/>
    </source>
</evidence>
<dbReference type="Pfam" id="PF00488">
    <property type="entry name" value="MutS_V"/>
    <property type="match status" value="1"/>
</dbReference>
<dbReference type="SUPFAM" id="SSF53150">
    <property type="entry name" value="DNA repair protein MutS, domain II"/>
    <property type="match status" value="1"/>
</dbReference>
<dbReference type="GO" id="GO:0006298">
    <property type="term" value="P:mismatch repair"/>
    <property type="evidence" value="ECO:0007669"/>
    <property type="project" value="InterPro"/>
</dbReference>
<evidence type="ECO:0000256" key="5">
    <source>
        <dbReference type="ARBA" id="ARBA00022763"/>
    </source>
</evidence>
<feature type="compositionally biased region" description="Polar residues" evidence="8">
    <location>
        <begin position="47"/>
        <end position="56"/>
    </location>
</feature>
<dbReference type="PANTHER" id="PTHR11361">
    <property type="entry name" value="DNA MISMATCH REPAIR PROTEIN MUTS FAMILY MEMBER"/>
    <property type="match status" value="1"/>
</dbReference>
<keyword evidence="7" id="KW-0238">DNA-binding</keyword>
<reference evidence="10 11" key="1">
    <citation type="submission" date="2024-05" db="EMBL/GenBank/DDBJ databases">
        <title>Haplotype-resolved chromosome-level genome assembly of Huyou (Citrus changshanensis).</title>
        <authorList>
            <person name="Miao C."/>
            <person name="Chen W."/>
            <person name="Wu Y."/>
            <person name="Wang L."/>
            <person name="Zhao S."/>
            <person name="Grierson D."/>
            <person name="Xu C."/>
            <person name="Chen K."/>
        </authorList>
    </citation>
    <scope>NUCLEOTIDE SEQUENCE [LARGE SCALE GENOMIC DNA]</scope>
    <source>
        <strain evidence="10">01-14</strain>
        <tissue evidence="10">Leaf</tissue>
    </source>
</reference>
<dbReference type="GO" id="GO:0032012">
    <property type="term" value="P:regulation of ARF protein signal transduction"/>
    <property type="evidence" value="ECO:0007669"/>
    <property type="project" value="InterPro"/>
</dbReference>
<organism evidence="10 11">
    <name type="scientific">Citrus x changshan-huyou</name>
    <dbReference type="NCBI Taxonomy" id="2935761"/>
    <lineage>
        <taxon>Eukaryota</taxon>
        <taxon>Viridiplantae</taxon>
        <taxon>Streptophyta</taxon>
        <taxon>Embryophyta</taxon>
        <taxon>Tracheophyta</taxon>
        <taxon>Spermatophyta</taxon>
        <taxon>Magnoliopsida</taxon>
        <taxon>eudicotyledons</taxon>
        <taxon>Gunneridae</taxon>
        <taxon>Pentapetalae</taxon>
        <taxon>rosids</taxon>
        <taxon>malvids</taxon>
        <taxon>Sapindales</taxon>
        <taxon>Rutaceae</taxon>
        <taxon>Aurantioideae</taxon>
        <taxon>Citrus</taxon>
    </lineage>
</organism>
<sequence length="2520" mass="282001">MQRQQSIHSFFQKCSPANKSGAADMSGARKDSNFTTKQRNPVGDASGQPTVSATEDSSLEIRGTDTPPEKVPRQILPSGFKANEGTSGGSSLFSSIMHKFVKVDTRQNANKRNEQHGNSSTVCSVFGKTGDLEASSQQGTASLYPEKDNCNGLANQGCVLRTEMNEDVSGPDTPGMHRVVPRLKRILEDNLNIGDKKNSSLLDSSKRMRLLQDSVAGVKNCEEEADTTSKFEWLDPSKIRDANRRRPDDPLYDKRTLYIPPEALKKMSASQKQYWNVKSQYMDALLFFKVGKFYELYELDAEIGHKELDWKITLSGVGKCRQVGISESGIDDAVEKLVARGYKVGRIEQLETSEQAKARHTNSVISRKLVNVVTPSTTVDGMIGPDAVHLLAIKEGNCGPDNGSVVYGFAFVDCAALRVWVGTINDDASCAALGALLMQVSPKEVIYENRGLCKEAQKALRKFSAGSAALELTPAMAVTDFLDASEVKKLVHLNGYFNGSSSPWSKALENIMQHDIAFSALGGLISHLSRLMLDDVLRNGDILPYKVYRDCLRMDGQTLVNLEIFNNNADGGSSGTLFKYLDSCVTSSGKRLLRSWICHPLKDVEGINNRLDVVEYLMKNSEVVIVVAQYLRKLPDLERLLGRVKARVQASSCIVLPLIGKKVLKQQVKVFGSLVKGLRIAMDLLMLIHKEGHIIPSLSRIFKLPIFDGSDGLDKFLTQFEAAIDSDFPDYQNHDVTDLDAETLSILIELFIEKASQWSEVIHAISCIDVLRSFAVTASMSSGAMHRPLILPQSKNPAVRQDNGGPVLKIKGLWHPFALGENGGLPVPNDILLGEDSDDCLPRTLLLTGPNMGGKSTLLRATCLAVILAQLGCFVPCEMCVLSLADTIFTRLGATDRIMTGESTFLVECTETASVLQKATQDSLVILDELGRGTSTFDGYAIAYAVFRQLVERINCRLLFATHYHPLTKEFASHPHVTLQHMACAFKSNSENYSKGDQELVFLYRLTSGACPESYGLQVAVMAGVPQKVVEAASHAALAMKKSIGESFKSSEQRSEFSSLHEEWLKTIVNVSRVDCNSNDDDAYDTLGDKDKSLRCSENAPSCPRILVIALTTTKHQIIFTAYIVNRFFKFFKRFSQYNQMVELHKEEDDNKCATCHDNKKDMDKYKRKQLGLSCMLNTEVGSVLAVIRRPLDAHYVQEDTFESAVVQSLKSLRSLIFNPQQEWRTVDPSIYLSPFLDVVQSDDIPAAATGVALSAILKILKLEIFDERTPGVKDAINIVVTGITSCQLEKTDPISEDAVMMRILQVLIAIMRHRASILLTDEAVCTIVNTCFHVVQQSASRGDLLQRSARYTMHELIQIIFSRLPDIEVKSGEGSESDTEDVDMDANLGSGYGIRSAVDIFHFLCSLLNVVELVEGEGSRTSDVDVQLFALVLINSAIELSGDAIGKHPKLLRMVQDDLFHHLIHYGARSSPLVLSMICSTVLNIYHFLRRFIRLQLEAFFGFVVLRVAASGNSHQLQEVALEGIINFCRQPTFLIEVYVNYDCYSLCRNVIEEIGKLLCKHSFPVSSPLTSSQIQAFEGLVILIHNIAESIDKEGDTSPSGPYPVEITEYKPFWEEKPNDDSDTWVEYVRLRKAQKRKLLIAGNHFNRDEKKGLEYLKLCQLVSDPPDPKALAFFFRFTQGLDKNMIGDYLGDADEFHIQVLKEFTETFEFAGMTLDNALRTYLETFRLPGESQKIQRILEAFSDRFFYQQTSEIFVAKDSVYIFCYSLIMLNTDQHNPQVKKKMTEEEFIRNNRGINGGKDLPREYLSELFHSIASNAISVFGQSGQIVDMNPTRWIELINRSKTMLPFILCDFDRRLGRDMFASIAGPAVAALSAFFDHADEDDMLQECIEGLISISRIAQYGLEDTLDELLASFCKFTTLLNPYATAEETLFAFSNDMKPKMATLAVFTLANNFGNSIRAGWRNIVDCLLKLKRLKLLPQSVIEFDISTTDAPSHSRAESGVVFPAYDPKSGNRRSSGMISRFTHFLSLDSPEDSISLGMNEFEQNLKVIKQCQIGNIFSNSTNLPLEALQNLGRSLIFAAAGKGQKFSTPVEEEETVGFCWDLIIAIAIANNNRFQAFWPSFHDYLLLVTQFPLFSPIPFAEKAMVGLFKVCLRLLSSYQSDKLPEELIFKSINLMWKLDKEILDTCSQYITQSVSKIIIEYPANLQSAVGWKSVLHLLSVTGRHPDTHEQAVETLIMLISDGTHISKATYAYCIDCAFSFVALKNSPLEKNLKILDLLSDSVNLLIQWYKNAWSESGNNYSIVSSTSTSSLEDYKGLNSLNFAVNLFIKLGEALRKTSLARREEIRNHAVLALQKCFTLAEDLDFSSINCINCFNLVVFAMVDDLHEKMIEYSRRENAEREMRSMEWTLKIAMELLANVFLQFIKQIAESPGFRTFWLGVLRRMDTCMKADLGPYGETKLQETIPDLLRNMITMMKEREILAPKEDEDLWEITYIQIQWIAPSLKEELFPDEI</sequence>
<keyword evidence="4" id="KW-0547">Nucleotide-binding</keyword>
<accession>A0AAP0MDJ0</accession>
<dbReference type="InterPro" id="IPR007696">
    <property type="entry name" value="DNA_mismatch_repair_MutS_core"/>
</dbReference>
<evidence type="ECO:0000313" key="10">
    <source>
        <dbReference type="EMBL" id="KAK9208439.1"/>
    </source>
</evidence>
<proteinExistence type="inferred from homology"/>
<comment type="subcellular location">
    <subcellularLocation>
        <location evidence="2">Cytoplasm</location>
        <location evidence="2">Cytosol</location>
    </subcellularLocation>
    <subcellularLocation>
        <location evidence="1">Membrane</location>
        <topology evidence="1">Peripheral membrane protein</topology>
        <orientation evidence="1">Cytoplasmic side</orientation>
    </subcellularLocation>
</comment>
<dbReference type="InterPro" id="IPR000904">
    <property type="entry name" value="Sec7_dom"/>
</dbReference>
<protein>
    <recommendedName>
        <fullName evidence="9">SEC7 domain-containing protein</fullName>
    </recommendedName>
</protein>
<keyword evidence="5" id="KW-0227">DNA damage</keyword>
<dbReference type="GO" id="GO:0016020">
    <property type="term" value="C:membrane"/>
    <property type="evidence" value="ECO:0007669"/>
    <property type="project" value="UniProtKB-SubCell"/>
</dbReference>
<dbReference type="InterPro" id="IPR035999">
    <property type="entry name" value="Sec7_dom_sf"/>
</dbReference>
<dbReference type="SUPFAM" id="SSF48334">
    <property type="entry name" value="DNA repair protein MutS, domain III"/>
    <property type="match status" value="1"/>
</dbReference>
<evidence type="ECO:0000256" key="4">
    <source>
        <dbReference type="ARBA" id="ARBA00022741"/>
    </source>
</evidence>
<dbReference type="GO" id="GO:0140664">
    <property type="term" value="F:ATP-dependent DNA damage sensor activity"/>
    <property type="evidence" value="ECO:0007669"/>
    <property type="project" value="InterPro"/>
</dbReference>
<dbReference type="InterPro" id="IPR045076">
    <property type="entry name" value="MutS"/>
</dbReference>
<dbReference type="FunFam" id="3.40.1170.10:FF:000002">
    <property type="entry name" value="DNA mismatch repair protein"/>
    <property type="match status" value="1"/>
</dbReference>
<dbReference type="InterPro" id="IPR007860">
    <property type="entry name" value="DNA_mmatch_repair_MutS_con_dom"/>
</dbReference>
<dbReference type="SMART" id="SM00222">
    <property type="entry name" value="Sec7"/>
    <property type="match status" value="1"/>
</dbReference>
<dbReference type="Gene3D" id="3.40.1170.10">
    <property type="entry name" value="DNA repair protein MutS, domain I"/>
    <property type="match status" value="1"/>
</dbReference>
<dbReference type="Gene3D" id="3.40.50.300">
    <property type="entry name" value="P-loop containing nucleotide triphosphate hydrolases"/>
    <property type="match status" value="1"/>
</dbReference>
<dbReference type="Proteomes" id="UP001428341">
    <property type="component" value="Unassembled WGS sequence"/>
</dbReference>
<dbReference type="GO" id="GO:0005829">
    <property type="term" value="C:cytosol"/>
    <property type="evidence" value="ECO:0007669"/>
    <property type="project" value="UniProtKB-SubCell"/>
</dbReference>
<dbReference type="Gene3D" id="3.30.420.110">
    <property type="entry name" value="MutS, connector domain"/>
    <property type="match status" value="1"/>
</dbReference>
<evidence type="ECO:0000256" key="2">
    <source>
        <dbReference type="ARBA" id="ARBA00004514"/>
    </source>
</evidence>
<dbReference type="GO" id="GO:0016192">
    <property type="term" value="P:vesicle-mediated transport"/>
    <property type="evidence" value="ECO:0007669"/>
    <property type="project" value="UniProtKB-ARBA"/>
</dbReference>
<dbReference type="SMART" id="SM00533">
    <property type="entry name" value="MUTSd"/>
    <property type="match status" value="1"/>
</dbReference>
<dbReference type="Pfam" id="PF12783">
    <property type="entry name" value="Sec7-like_HUS"/>
    <property type="match status" value="1"/>
</dbReference>
<dbReference type="FunFam" id="3.40.50.300:FF:001335">
    <property type="entry name" value="DNA mismatch repair protein"/>
    <property type="match status" value="1"/>
</dbReference>
<gene>
    <name evidence="10" type="ORF">WN944_000793</name>
</gene>
<evidence type="ECO:0000256" key="1">
    <source>
        <dbReference type="ARBA" id="ARBA00004287"/>
    </source>
</evidence>
<evidence type="ECO:0000256" key="3">
    <source>
        <dbReference type="ARBA" id="ARBA00006271"/>
    </source>
</evidence>
<dbReference type="GO" id="GO:0005085">
    <property type="term" value="F:guanyl-nucleotide exchange factor activity"/>
    <property type="evidence" value="ECO:0007669"/>
    <property type="project" value="InterPro"/>
</dbReference>
<comment type="caution">
    <text evidence="10">The sequence shown here is derived from an EMBL/GenBank/DDBJ whole genome shotgun (WGS) entry which is preliminary data.</text>
</comment>
<dbReference type="GO" id="GO:0032301">
    <property type="term" value="C:MutSalpha complex"/>
    <property type="evidence" value="ECO:0007669"/>
    <property type="project" value="TreeGrafter"/>
</dbReference>
<evidence type="ECO:0000256" key="7">
    <source>
        <dbReference type="ARBA" id="ARBA00023125"/>
    </source>
</evidence>
<dbReference type="InterPro" id="IPR036678">
    <property type="entry name" value="MutS_con_dom_sf"/>
</dbReference>
<feature type="region of interest" description="Disordered" evidence="8">
    <location>
        <begin position="1"/>
        <end position="88"/>
    </location>
</feature>
<dbReference type="PROSITE" id="PS00486">
    <property type="entry name" value="DNA_MISMATCH_REPAIR_2"/>
    <property type="match status" value="1"/>
</dbReference>